<dbReference type="AlphaFoldDB" id="F9RWY6"/>
<dbReference type="Pfam" id="PF00482">
    <property type="entry name" value="T2SSF"/>
    <property type="match status" value="1"/>
</dbReference>
<evidence type="ECO:0000256" key="4">
    <source>
        <dbReference type="ARBA" id="ARBA00022989"/>
    </source>
</evidence>
<keyword evidence="9" id="KW-1185">Reference proteome</keyword>
<sequence length="306" mass="35355">MIYFALLGFGVLLLLVWLLEPKKKQTYLEEFNRTVLVSNMTSDSGQAVDLKSLSDRTWQQMLQEKWANLHKQVGRFSYLKIIVVIVLLFYAAVEINNRFFRGNVYIVALVVEVIGLTLIYMWLQKREREMFEESFPDALNMLASAVSSGESIMHAIMYVGKSLDGDVGAEFRLMGERLQLGESADDVLRKSCRRFPYASFHFFVITLRANMHRGGQLRDVITRLNRLMFDARSIDKKKYAFTSEARMSAKIVAAIPFIFLFIMQSMSPANYDFVMFTEAGRPILYYMLVSESIGMLIIWMLMRGVR</sequence>
<dbReference type="OrthoDB" id="5611741at2"/>
<evidence type="ECO:0000313" key="8">
    <source>
        <dbReference type="EMBL" id="EGU48900.1"/>
    </source>
</evidence>
<evidence type="ECO:0000259" key="7">
    <source>
        <dbReference type="Pfam" id="PF00482"/>
    </source>
</evidence>
<name>F9RWY6_9VIBR</name>
<keyword evidence="5 6" id="KW-0472">Membrane</keyword>
<protein>
    <submittedName>
        <fullName evidence="8">TadB-like protein involved in pilus formation and/or protein secretion</fullName>
    </submittedName>
</protein>
<evidence type="ECO:0000313" key="9">
    <source>
        <dbReference type="Proteomes" id="UP000004605"/>
    </source>
</evidence>
<comment type="caution">
    <text evidence="8">The sequence shown here is derived from an EMBL/GenBank/DDBJ whole genome shotgun (WGS) entry which is preliminary data.</text>
</comment>
<comment type="subcellular location">
    <subcellularLocation>
        <location evidence="1">Cell membrane</location>
        <topology evidence="1">Multi-pass membrane protein</topology>
    </subcellularLocation>
</comment>
<dbReference type="InterPro" id="IPR018076">
    <property type="entry name" value="T2SS_GspF_dom"/>
</dbReference>
<organism evidence="8 9">
    <name type="scientific">Vibrio ichthyoenteri ATCC 700023</name>
    <dbReference type="NCBI Taxonomy" id="870968"/>
    <lineage>
        <taxon>Bacteria</taxon>
        <taxon>Pseudomonadati</taxon>
        <taxon>Pseudomonadota</taxon>
        <taxon>Gammaproteobacteria</taxon>
        <taxon>Vibrionales</taxon>
        <taxon>Vibrionaceae</taxon>
        <taxon>Vibrio</taxon>
    </lineage>
</organism>
<dbReference type="PANTHER" id="PTHR35007:SF2">
    <property type="entry name" value="PILUS ASSEMBLE PROTEIN"/>
    <property type="match status" value="1"/>
</dbReference>
<keyword evidence="4 6" id="KW-1133">Transmembrane helix</keyword>
<dbReference type="RefSeq" id="WP_006710390.1">
    <property type="nucleotide sequence ID" value="NZ_AFWF01000007.1"/>
</dbReference>
<keyword evidence="2" id="KW-1003">Cell membrane</keyword>
<reference evidence="8 9" key="1">
    <citation type="journal article" date="2012" name="Int. J. Syst. Evol. Microbiol.">
        <title>Vibrio caribbeanicus sp. nov., isolated from the marine sponge Scleritoderma cyanea.</title>
        <authorList>
            <person name="Hoffmann M."/>
            <person name="Monday S.R."/>
            <person name="Allard M.W."/>
            <person name="Strain E.A."/>
            <person name="Whittaker P."/>
            <person name="Naum M."/>
            <person name="McCarthy P.J."/>
            <person name="Lopez J.V."/>
            <person name="Fischer M."/>
            <person name="Brown E.W."/>
        </authorList>
    </citation>
    <scope>NUCLEOTIDE SEQUENCE [LARGE SCALE GENOMIC DNA]</scope>
    <source>
        <strain evidence="8 9">ATCC 700023</strain>
    </source>
</reference>
<feature type="transmembrane region" description="Helical" evidence="6">
    <location>
        <begin position="283"/>
        <end position="302"/>
    </location>
</feature>
<evidence type="ECO:0000256" key="3">
    <source>
        <dbReference type="ARBA" id="ARBA00022692"/>
    </source>
</evidence>
<evidence type="ECO:0000256" key="5">
    <source>
        <dbReference type="ARBA" id="ARBA00023136"/>
    </source>
</evidence>
<dbReference type="GO" id="GO:0005886">
    <property type="term" value="C:plasma membrane"/>
    <property type="evidence" value="ECO:0007669"/>
    <property type="project" value="UniProtKB-SubCell"/>
</dbReference>
<feature type="domain" description="Type II secretion system protein GspF" evidence="7">
    <location>
        <begin position="139"/>
        <end position="263"/>
    </location>
</feature>
<dbReference type="Proteomes" id="UP000004605">
    <property type="component" value="Unassembled WGS sequence"/>
</dbReference>
<keyword evidence="3 6" id="KW-0812">Transmembrane</keyword>
<evidence type="ECO:0000256" key="2">
    <source>
        <dbReference type="ARBA" id="ARBA00022475"/>
    </source>
</evidence>
<feature type="transmembrane region" description="Helical" evidence="6">
    <location>
        <begin position="76"/>
        <end position="93"/>
    </location>
</feature>
<feature type="transmembrane region" description="Helical" evidence="6">
    <location>
        <begin position="247"/>
        <end position="263"/>
    </location>
</feature>
<dbReference type="EMBL" id="AFWF01000007">
    <property type="protein sequence ID" value="EGU48900.1"/>
    <property type="molecule type" value="Genomic_DNA"/>
</dbReference>
<dbReference type="PANTHER" id="PTHR35007">
    <property type="entry name" value="INTEGRAL MEMBRANE PROTEIN-RELATED"/>
    <property type="match status" value="1"/>
</dbReference>
<accession>F9RWY6</accession>
<evidence type="ECO:0000256" key="6">
    <source>
        <dbReference type="SAM" id="Phobius"/>
    </source>
</evidence>
<proteinExistence type="predicted"/>
<gene>
    <name evidence="8" type="ORF">VII00023_13862</name>
</gene>
<evidence type="ECO:0000256" key="1">
    <source>
        <dbReference type="ARBA" id="ARBA00004651"/>
    </source>
</evidence>
<feature type="transmembrane region" description="Helical" evidence="6">
    <location>
        <begin position="105"/>
        <end position="123"/>
    </location>
</feature>